<feature type="domain" description="Tyr recombinase" evidence="6">
    <location>
        <begin position="158"/>
        <end position="354"/>
    </location>
</feature>
<reference evidence="9" key="1">
    <citation type="submission" date="2017-11" db="EMBL/GenBank/DDBJ databases">
        <authorList>
            <person name="Zhu W."/>
        </authorList>
    </citation>
    <scope>NUCLEOTIDE SEQUENCE [LARGE SCALE GENOMIC DNA]</scope>
    <source>
        <strain evidence="9">CAU 1183</strain>
    </source>
</reference>
<dbReference type="PANTHER" id="PTHR30629:SF2">
    <property type="entry name" value="PROPHAGE INTEGRASE INTS-RELATED"/>
    <property type="match status" value="1"/>
</dbReference>
<dbReference type="Proteomes" id="UP000257143">
    <property type="component" value="Unassembled WGS sequence"/>
</dbReference>
<sequence>MASFTKRGKTWQYVVSAKPKPLRKGGFKTKKEAQVAAAEVEAELRKGVVPNLKPQPFDEYFENWLKLYKGDIGLNTMERYKNTLETVKDKLGGIPIQNINKQSYQAFLNEYGLSHAKDTTRKLNTHIRACVKDSIDEGLIRVDFTRGAVITGKPGKKAQDKYLEYAESKQLLKLTTERLDRTPTYYLLLLALTSGMRFAEMVGLTRKDFNFFNNTISITKTWGYTNKMHEGFGPTKNEQSIRVIKMDPKTMKKFSKLFDTTPDNIHRLVFYSPHSKYKVITNNVVNKVLKGMLDELKIDTITVHGLRHTHASVLLYEGATPYYVSERLGHGDIETTMNTYSHVLKELRQRDEEMTTNVFEKMYV</sequence>
<comment type="similarity">
    <text evidence="1">Belongs to the 'phage' integrase family.</text>
</comment>
<accession>A0A3D8Q081</accession>
<keyword evidence="3 5" id="KW-0238">DNA-binding</keyword>
<dbReference type="AlphaFoldDB" id="A0A3D8Q081"/>
<dbReference type="Pfam" id="PF14659">
    <property type="entry name" value="Phage_int_SAM_3"/>
    <property type="match status" value="1"/>
</dbReference>
<dbReference type="InterPro" id="IPR044068">
    <property type="entry name" value="CB"/>
</dbReference>
<feature type="domain" description="Core-binding (CB)" evidence="7">
    <location>
        <begin position="55"/>
        <end position="135"/>
    </location>
</feature>
<gene>
    <name evidence="8" type="ORF">CWR48_04125</name>
</gene>
<dbReference type="PANTHER" id="PTHR30629">
    <property type="entry name" value="PROPHAGE INTEGRASE"/>
    <property type="match status" value="1"/>
</dbReference>
<evidence type="ECO:0000313" key="9">
    <source>
        <dbReference type="Proteomes" id="UP000257143"/>
    </source>
</evidence>
<evidence type="ECO:0000259" key="6">
    <source>
        <dbReference type="PROSITE" id="PS51898"/>
    </source>
</evidence>
<dbReference type="GO" id="GO:0006310">
    <property type="term" value="P:DNA recombination"/>
    <property type="evidence" value="ECO:0007669"/>
    <property type="project" value="UniProtKB-KW"/>
</dbReference>
<dbReference type="PROSITE" id="PS51900">
    <property type="entry name" value="CB"/>
    <property type="match status" value="1"/>
</dbReference>
<dbReference type="PROSITE" id="PS51898">
    <property type="entry name" value="TYR_RECOMBINASE"/>
    <property type="match status" value="1"/>
</dbReference>
<organism evidence="8 9">
    <name type="scientific">Oceanobacillus arenosus</name>
    <dbReference type="NCBI Taxonomy" id="1229153"/>
    <lineage>
        <taxon>Bacteria</taxon>
        <taxon>Bacillati</taxon>
        <taxon>Bacillota</taxon>
        <taxon>Bacilli</taxon>
        <taxon>Bacillales</taxon>
        <taxon>Bacillaceae</taxon>
        <taxon>Oceanobacillus</taxon>
    </lineage>
</organism>
<proteinExistence type="inferred from homology"/>
<dbReference type="Gene3D" id="1.10.150.130">
    <property type="match status" value="1"/>
</dbReference>
<dbReference type="InterPro" id="IPR004107">
    <property type="entry name" value="Integrase_SAM-like_N"/>
</dbReference>
<dbReference type="Pfam" id="PF14657">
    <property type="entry name" value="Arm-DNA-bind_4"/>
    <property type="match status" value="1"/>
</dbReference>
<dbReference type="GO" id="GO:0015074">
    <property type="term" value="P:DNA integration"/>
    <property type="evidence" value="ECO:0007669"/>
    <property type="project" value="UniProtKB-KW"/>
</dbReference>
<dbReference type="InterPro" id="IPR011010">
    <property type="entry name" value="DNA_brk_join_enz"/>
</dbReference>
<dbReference type="CDD" id="cd01189">
    <property type="entry name" value="INT_ICEBs1_C_like"/>
    <property type="match status" value="1"/>
</dbReference>
<evidence type="ECO:0000256" key="5">
    <source>
        <dbReference type="PROSITE-ProRule" id="PRU01248"/>
    </source>
</evidence>
<dbReference type="GO" id="GO:0003677">
    <property type="term" value="F:DNA binding"/>
    <property type="evidence" value="ECO:0007669"/>
    <property type="project" value="UniProtKB-UniRule"/>
</dbReference>
<dbReference type="Gene3D" id="1.10.443.10">
    <property type="entry name" value="Intergrase catalytic core"/>
    <property type="match status" value="1"/>
</dbReference>
<keyword evidence="9" id="KW-1185">Reference proteome</keyword>
<evidence type="ECO:0000259" key="7">
    <source>
        <dbReference type="PROSITE" id="PS51900"/>
    </source>
</evidence>
<evidence type="ECO:0000256" key="1">
    <source>
        <dbReference type="ARBA" id="ARBA00008857"/>
    </source>
</evidence>
<keyword evidence="2" id="KW-0229">DNA integration</keyword>
<name>A0A3D8Q081_9BACI</name>
<evidence type="ECO:0000256" key="3">
    <source>
        <dbReference type="ARBA" id="ARBA00023125"/>
    </source>
</evidence>
<evidence type="ECO:0000256" key="2">
    <source>
        <dbReference type="ARBA" id="ARBA00022908"/>
    </source>
</evidence>
<dbReference type="OrthoDB" id="9803188at2"/>
<evidence type="ECO:0000313" key="8">
    <source>
        <dbReference type="EMBL" id="RDW21008.1"/>
    </source>
</evidence>
<dbReference type="Pfam" id="PF00589">
    <property type="entry name" value="Phage_integrase"/>
    <property type="match status" value="1"/>
</dbReference>
<dbReference type="InterPro" id="IPR050808">
    <property type="entry name" value="Phage_Integrase"/>
</dbReference>
<dbReference type="InterPro" id="IPR002104">
    <property type="entry name" value="Integrase_catalytic"/>
</dbReference>
<dbReference type="RefSeq" id="WP_115771787.1">
    <property type="nucleotide sequence ID" value="NZ_PIOC01000005.1"/>
</dbReference>
<protein>
    <submittedName>
        <fullName evidence="8">Site-specific integrase</fullName>
    </submittedName>
</protein>
<dbReference type="SUPFAM" id="SSF56349">
    <property type="entry name" value="DNA breaking-rejoining enzymes"/>
    <property type="match status" value="1"/>
</dbReference>
<dbReference type="EMBL" id="PIOC01000005">
    <property type="protein sequence ID" value="RDW21008.1"/>
    <property type="molecule type" value="Genomic_DNA"/>
</dbReference>
<keyword evidence="4" id="KW-0233">DNA recombination</keyword>
<dbReference type="InterPro" id="IPR010998">
    <property type="entry name" value="Integrase_recombinase_N"/>
</dbReference>
<dbReference type="InterPro" id="IPR028259">
    <property type="entry name" value="AP2-like_int_N"/>
</dbReference>
<dbReference type="InterPro" id="IPR013762">
    <property type="entry name" value="Integrase-like_cat_sf"/>
</dbReference>
<evidence type="ECO:0000256" key="4">
    <source>
        <dbReference type="ARBA" id="ARBA00023172"/>
    </source>
</evidence>
<comment type="caution">
    <text evidence="8">The sequence shown here is derived from an EMBL/GenBank/DDBJ whole genome shotgun (WGS) entry which is preliminary data.</text>
</comment>